<keyword evidence="9" id="KW-0408">Iron</keyword>
<evidence type="ECO:0000256" key="6">
    <source>
        <dbReference type="ARBA" id="ARBA00022801"/>
    </source>
</evidence>
<dbReference type="InterPro" id="IPR011545">
    <property type="entry name" value="DEAD/DEAH_box_helicase_dom"/>
</dbReference>
<dbReference type="KEGG" id="amob:HG15A2_43460"/>
<dbReference type="SMART" id="SM00488">
    <property type="entry name" value="DEXDc2"/>
    <property type="match status" value="1"/>
</dbReference>
<comment type="cofactor">
    <cofactor evidence="1">
        <name>[4Fe-4S] cluster</name>
        <dbReference type="ChEBI" id="CHEBI:49883"/>
    </cofactor>
</comment>
<dbReference type="InterPro" id="IPR010614">
    <property type="entry name" value="RAD3-like_helicase_DEAD"/>
</dbReference>
<keyword evidence="6 18" id="KW-0378">Hydrolase</keyword>
<dbReference type="Proteomes" id="UP000319852">
    <property type="component" value="Chromosome"/>
</dbReference>
<dbReference type="OrthoDB" id="9803913at2"/>
<dbReference type="InterPro" id="IPR027417">
    <property type="entry name" value="P-loop_NTPase"/>
</dbReference>
<dbReference type="InterPro" id="IPR045028">
    <property type="entry name" value="DinG/Rad3-like"/>
</dbReference>
<dbReference type="GO" id="GO:0005524">
    <property type="term" value="F:ATP binding"/>
    <property type="evidence" value="ECO:0007669"/>
    <property type="project" value="UniProtKB-KW"/>
</dbReference>
<evidence type="ECO:0000256" key="12">
    <source>
        <dbReference type="ARBA" id="ARBA00023204"/>
    </source>
</evidence>
<protein>
    <recommendedName>
        <fullName evidence="15">DNA 5'-3' helicase</fullName>
        <ecNumber evidence="15">5.6.2.3</ecNumber>
    </recommendedName>
</protein>
<keyword evidence="3" id="KW-0479">Metal-binding</keyword>
<keyword evidence="2" id="KW-0004">4Fe-4S</keyword>
<gene>
    <name evidence="18" type="primary">dinG</name>
    <name evidence="18" type="ORF">HG15A2_43460</name>
</gene>
<keyword evidence="7 18" id="KW-0347">Helicase</keyword>
<dbReference type="GO" id="GO:0046872">
    <property type="term" value="F:metal ion binding"/>
    <property type="evidence" value="ECO:0007669"/>
    <property type="project" value="UniProtKB-KW"/>
</dbReference>
<dbReference type="Pfam" id="PF00270">
    <property type="entry name" value="DEAD"/>
    <property type="match status" value="1"/>
</dbReference>
<dbReference type="RefSeq" id="WP_145062886.1">
    <property type="nucleotide sequence ID" value="NZ_CP036263.1"/>
</dbReference>
<evidence type="ECO:0000256" key="3">
    <source>
        <dbReference type="ARBA" id="ARBA00022723"/>
    </source>
</evidence>
<keyword evidence="13" id="KW-0413">Isomerase</keyword>
<evidence type="ECO:0000256" key="15">
    <source>
        <dbReference type="ARBA" id="ARBA00044969"/>
    </source>
</evidence>
<dbReference type="SMART" id="SM00491">
    <property type="entry name" value="HELICc2"/>
    <property type="match status" value="1"/>
</dbReference>
<evidence type="ECO:0000256" key="11">
    <source>
        <dbReference type="ARBA" id="ARBA00023125"/>
    </source>
</evidence>
<dbReference type="GO" id="GO:0006281">
    <property type="term" value="P:DNA repair"/>
    <property type="evidence" value="ECO:0007669"/>
    <property type="project" value="UniProtKB-KW"/>
</dbReference>
<organism evidence="18 19">
    <name type="scientific">Adhaeretor mobilis</name>
    <dbReference type="NCBI Taxonomy" id="1930276"/>
    <lineage>
        <taxon>Bacteria</taxon>
        <taxon>Pseudomonadati</taxon>
        <taxon>Planctomycetota</taxon>
        <taxon>Planctomycetia</taxon>
        <taxon>Pirellulales</taxon>
        <taxon>Lacipirellulaceae</taxon>
        <taxon>Adhaeretor</taxon>
    </lineage>
</organism>
<dbReference type="GO" id="GO:0051539">
    <property type="term" value="F:4 iron, 4 sulfur cluster binding"/>
    <property type="evidence" value="ECO:0007669"/>
    <property type="project" value="UniProtKB-KW"/>
</dbReference>
<dbReference type="PANTHER" id="PTHR11472:SF34">
    <property type="entry name" value="REGULATOR OF TELOMERE ELONGATION HELICASE 1"/>
    <property type="match status" value="1"/>
</dbReference>
<keyword evidence="8" id="KW-0067">ATP-binding</keyword>
<evidence type="ECO:0000256" key="13">
    <source>
        <dbReference type="ARBA" id="ARBA00023235"/>
    </source>
</evidence>
<evidence type="ECO:0000313" key="19">
    <source>
        <dbReference type="Proteomes" id="UP000319852"/>
    </source>
</evidence>
<dbReference type="InterPro" id="IPR006555">
    <property type="entry name" value="ATP-dep_Helicase_C"/>
</dbReference>
<keyword evidence="5" id="KW-0227">DNA damage</keyword>
<evidence type="ECO:0000256" key="4">
    <source>
        <dbReference type="ARBA" id="ARBA00022741"/>
    </source>
</evidence>
<dbReference type="GO" id="GO:0016887">
    <property type="term" value="F:ATP hydrolysis activity"/>
    <property type="evidence" value="ECO:0007669"/>
    <property type="project" value="RHEA"/>
</dbReference>
<proteinExistence type="inferred from homology"/>
<evidence type="ECO:0000256" key="14">
    <source>
        <dbReference type="ARBA" id="ARBA00038058"/>
    </source>
</evidence>
<comment type="catalytic activity">
    <reaction evidence="16">
        <text>ATP + H2O = ADP + phosphate + H(+)</text>
        <dbReference type="Rhea" id="RHEA:13065"/>
        <dbReference type="ChEBI" id="CHEBI:15377"/>
        <dbReference type="ChEBI" id="CHEBI:15378"/>
        <dbReference type="ChEBI" id="CHEBI:30616"/>
        <dbReference type="ChEBI" id="CHEBI:43474"/>
        <dbReference type="ChEBI" id="CHEBI:456216"/>
        <dbReference type="EC" id="5.6.2.3"/>
    </reaction>
</comment>
<evidence type="ECO:0000256" key="16">
    <source>
        <dbReference type="ARBA" id="ARBA00048954"/>
    </source>
</evidence>
<dbReference type="GO" id="GO:0003677">
    <property type="term" value="F:DNA binding"/>
    <property type="evidence" value="ECO:0007669"/>
    <property type="project" value="UniProtKB-KW"/>
</dbReference>
<dbReference type="Gene3D" id="3.40.50.300">
    <property type="entry name" value="P-loop containing nucleotide triphosphate hydrolases"/>
    <property type="match status" value="2"/>
</dbReference>
<feature type="domain" description="Helicase ATP-binding" evidence="17">
    <location>
        <begin position="19"/>
        <end position="293"/>
    </location>
</feature>
<comment type="similarity">
    <text evidence="14">Belongs to the helicase family. DinG subfamily.</text>
</comment>
<sequence>MDASAPPLSVEDILGSEGSIARRIEHYESRPQQLDMARAVADAIERKKHLVVEAGTGVGKSFAYLVPAILAATEATESNGNGKKPLKIVVSTHTISLQEQLISKDLPLLNSVIPREFSAVLVKGRRNYMSLRRLHTASSRSGSLFDSRDAYDQLDDLRRWSETTRDGSLADLEYKPAPSVWDEVASDHGNCMGRRCPTYRKCFYYQDRRRVQNAQILVVNHALFFSDLSLRRSGVSILPDYDVAVLDEAHTVEAVAADHLGVRLTSSQIDYTLSRLYNDRTNKGLLVGHGLESLAKLVDSCRYVATEFFGDVWEWREGEAPPNGRVREPLKIDNSLSSELKALALGVKRAGDRFEDETIRQDFTSAHDRLLGLAGDVHAWHRQQIDSAVYWADIHQSRSGRPRMTLAAAPVDVGPALREQLFQEVKTVVLTSATLAVGRQGSFDFFKERIGLTGSKSLSLDSPFDYKRQVELVTLTDMPDPSGQRSDYERACLDSLKYFLRESDGRAFVLFTSYDTMRKAASGLSKWLDQNNLTLISQADGTPRSRMLELFKENPRSVLFGADSFWQGVDVPGEALQLVVITKLPFSVPDRPLLEARLEAIKEAGGQPFREYQLPEAALKLKQGFGRLVRSQRDTGRVVILDPRINTKSYGRTFLDSLPECRVVKMSRPRA</sequence>
<reference evidence="18 19" key="1">
    <citation type="submission" date="2019-02" db="EMBL/GenBank/DDBJ databases">
        <title>Deep-cultivation of Planctomycetes and their phenomic and genomic characterization uncovers novel biology.</title>
        <authorList>
            <person name="Wiegand S."/>
            <person name="Jogler M."/>
            <person name="Boedeker C."/>
            <person name="Pinto D."/>
            <person name="Vollmers J."/>
            <person name="Rivas-Marin E."/>
            <person name="Kohn T."/>
            <person name="Peeters S.H."/>
            <person name="Heuer A."/>
            <person name="Rast P."/>
            <person name="Oberbeckmann S."/>
            <person name="Bunk B."/>
            <person name="Jeske O."/>
            <person name="Meyerdierks A."/>
            <person name="Storesund J.E."/>
            <person name="Kallscheuer N."/>
            <person name="Luecker S."/>
            <person name="Lage O.M."/>
            <person name="Pohl T."/>
            <person name="Merkel B.J."/>
            <person name="Hornburger P."/>
            <person name="Mueller R.-W."/>
            <person name="Bruemmer F."/>
            <person name="Labrenz M."/>
            <person name="Spormann A.M."/>
            <person name="Op den Camp H."/>
            <person name="Overmann J."/>
            <person name="Amann R."/>
            <person name="Jetten M.S.M."/>
            <person name="Mascher T."/>
            <person name="Medema M.H."/>
            <person name="Devos D.P."/>
            <person name="Kaster A.-K."/>
            <person name="Ovreas L."/>
            <person name="Rohde M."/>
            <person name="Galperin M.Y."/>
            <person name="Jogler C."/>
        </authorList>
    </citation>
    <scope>NUCLEOTIDE SEQUENCE [LARGE SCALE GENOMIC DNA]</scope>
    <source>
        <strain evidence="18 19">HG15A2</strain>
    </source>
</reference>
<dbReference type="EMBL" id="CP036263">
    <property type="protein sequence ID" value="QDT01004.1"/>
    <property type="molecule type" value="Genomic_DNA"/>
</dbReference>
<accession>A0A517N1J7</accession>
<evidence type="ECO:0000313" key="18">
    <source>
        <dbReference type="EMBL" id="QDT01004.1"/>
    </source>
</evidence>
<name>A0A517N1J7_9BACT</name>
<dbReference type="GO" id="GO:0043139">
    <property type="term" value="F:5'-3' DNA helicase activity"/>
    <property type="evidence" value="ECO:0007669"/>
    <property type="project" value="UniProtKB-EC"/>
</dbReference>
<dbReference type="InterPro" id="IPR006554">
    <property type="entry name" value="Helicase-like_DEXD_c2"/>
</dbReference>
<evidence type="ECO:0000256" key="7">
    <source>
        <dbReference type="ARBA" id="ARBA00022806"/>
    </source>
</evidence>
<dbReference type="InterPro" id="IPR014013">
    <property type="entry name" value="Helic_SF1/SF2_ATP-bd_DinG/Rad3"/>
</dbReference>
<evidence type="ECO:0000256" key="9">
    <source>
        <dbReference type="ARBA" id="ARBA00023004"/>
    </source>
</evidence>
<keyword evidence="4" id="KW-0547">Nucleotide-binding</keyword>
<keyword evidence="19" id="KW-1185">Reference proteome</keyword>
<dbReference type="InterPro" id="IPR014001">
    <property type="entry name" value="Helicase_ATP-bd"/>
</dbReference>
<dbReference type="Pfam" id="PF06733">
    <property type="entry name" value="DEAD_2"/>
    <property type="match status" value="1"/>
</dbReference>
<dbReference type="EC" id="5.6.2.3" evidence="15"/>
<dbReference type="SMART" id="SM00487">
    <property type="entry name" value="DEXDc"/>
    <property type="match status" value="1"/>
</dbReference>
<dbReference type="PROSITE" id="PS51193">
    <property type="entry name" value="HELICASE_ATP_BIND_2"/>
    <property type="match status" value="1"/>
</dbReference>
<keyword evidence="10" id="KW-0411">Iron-sulfur</keyword>
<keyword evidence="11" id="KW-0238">DNA-binding</keyword>
<keyword evidence="12" id="KW-0234">DNA repair</keyword>
<evidence type="ECO:0000256" key="1">
    <source>
        <dbReference type="ARBA" id="ARBA00001966"/>
    </source>
</evidence>
<evidence type="ECO:0000256" key="8">
    <source>
        <dbReference type="ARBA" id="ARBA00022840"/>
    </source>
</evidence>
<evidence type="ECO:0000256" key="5">
    <source>
        <dbReference type="ARBA" id="ARBA00022763"/>
    </source>
</evidence>
<dbReference type="AlphaFoldDB" id="A0A517N1J7"/>
<dbReference type="PANTHER" id="PTHR11472">
    <property type="entry name" value="DNA REPAIR DEAD HELICASE RAD3/XP-D SUBFAMILY MEMBER"/>
    <property type="match status" value="1"/>
</dbReference>
<dbReference type="SUPFAM" id="SSF52540">
    <property type="entry name" value="P-loop containing nucleoside triphosphate hydrolases"/>
    <property type="match status" value="1"/>
</dbReference>
<evidence type="ECO:0000256" key="10">
    <source>
        <dbReference type="ARBA" id="ARBA00023014"/>
    </source>
</evidence>
<dbReference type="Pfam" id="PF13307">
    <property type="entry name" value="Helicase_C_2"/>
    <property type="match status" value="1"/>
</dbReference>
<evidence type="ECO:0000256" key="2">
    <source>
        <dbReference type="ARBA" id="ARBA00022485"/>
    </source>
</evidence>
<evidence type="ECO:0000259" key="17">
    <source>
        <dbReference type="PROSITE" id="PS51193"/>
    </source>
</evidence>